<feature type="binding site" evidence="10">
    <location>
        <begin position="6"/>
        <end position="13"/>
    </location>
    <ligand>
        <name>ATP</name>
        <dbReference type="ChEBI" id="CHEBI:30616"/>
    </ligand>
</feature>
<dbReference type="InterPro" id="IPR039657">
    <property type="entry name" value="Dimethylallyltransferase"/>
</dbReference>
<comment type="cofactor">
    <cofactor evidence="1 10">
        <name>Mg(2+)</name>
        <dbReference type="ChEBI" id="CHEBI:18420"/>
    </cofactor>
</comment>
<feature type="binding site" evidence="10">
    <location>
        <begin position="8"/>
        <end position="13"/>
    </location>
    <ligand>
        <name>substrate</name>
    </ligand>
</feature>
<feature type="region of interest" description="Interaction with substrate tRNA" evidence="10">
    <location>
        <begin position="155"/>
        <end position="159"/>
    </location>
</feature>
<accession>A0A1Y2K0C0</accession>
<comment type="caution">
    <text evidence="14">The sequence shown here is derived from an EMBL/GenBank/DDBJ whole genome shotgun (WGS) entry which is preliminary data.</text>
</comment>
<dbReference type="InterPro" id="IPR027417">
    <property type="entry name" value="P-loop_NTPase"/>
</dbReference>
<evidence type="ECO:0000256" key="7">
    <source>
        <dbReference type="ARBA" id="ARBA00022840"/>
    </source>
</evidence>
<feature type="site" description="Interaction with substrate tRNA" evidence="10">
    <location>
        <position position="97"/>
    </location>
</feature>
<comment type="caution">
    <text evidence="10">Lacks conserved residue(s) required for the propagation of feature annotation.</text>
</comment>
<keyword evidence="7 10" id="KW-0067">ATP-binding</keyword>
<keyword evidence="8 10" id="KW-0460">Magnesium</keyword>
<evidence type="ECO:0000256" key="2">
    <source>
        <dbReference type="ARBA" id="ARBA00003213"/>
    </source>
</evidence>
<evidence type="ECO:0000256" key="10">
    <source>
        <dbReference type="HAMAP-Rule" id="MF_00185"/>
    </source>
</evidence>
<dbReference type="GO" id="GO:0052381">
    <property type="term" value="F:tRNA dimethylallyltransferase activity"/>
    <property type="evidence" value="ECO:0007669"/>
    <property type="project" value="UniProtKB-UniRule"/>
</dbReference>
<sequence>MIFVMGPTASGKTGLALTLAQQLNGQIVNADSVQVYRRLTIGAAKPTTAERAAVPHHLIDVAEPDDPFSVGRYRDAAVEIIDALHAQGVLPLLVGGTNLWLRALEQGIADMPEVPAAIRDDLMQQVWGDGLAPLYARLQQVDPEWAAHVTPGDTQRIVRALSVFDASGVPLSQWIAQQQAEPCPYAILKLAPIWPREVLYARINQRFDQMMEEGFLAECAELAAAGYDRNLPALKAVGYRQLLAHVDGAVDLATAVEDGKRESRRYAKRQSTWLAREPELHRLEPQTAAAEALKLARAFLADHPL</sequence>
<gene>
    <name evidence="10" type="primary">miaA</name>
    <name evidence="14" type="ORF">MAIT1_01436</name>
</gene>
<evidence type="ECO:0000256" key="3">
    <source>
        <dbReference type="ARBA" id="ARBA00005842"/>
    </source>
</evidence>
<name>A0A1Y2K0C0_9PROT</name>
<evidence type="ECO:0000256" key="8">
    <source>
        <dbReference type="ARBA" id="ARBA00022842"/>
    </source>
</evidence>
<evidence type="ECO:0000256" key="5">
    <source>
        <dbReference type="ARBA" id="ARBA00022694"/>
    </source>
</evidence>
<evidence type="ECO:0000256" key="4">
    <source>
        <dbReference type="ARBA" id="ARBA00022679"/>
    </source>
</evidence>
<keyword evidence="4 10" id="KW-0808">Transferase</keyword>
<comment type="subunit">
    <text evidence="10">Monomer.</text>
</comment>
<dbReference type="GO" id="GO:0005524">
    <property type="term" value="F:ATP binding"/>
    <property type="evidence" value="ECO:0007669"/>
    <property type="project" value="UniProtKB-UniRule"/>
</dbReference>
<dbReference type="Gene3D" id="3.40.50.300">
    <property type="entry name" value="P-loop containing nucleotide triphosphate hydrolases"/>
    <property type="match status" value="1"/>
</dbReference>
<dbReference type="SUPFAM" id="SSF52540">
    <property type="entry name" value="P-loop containing nucleoside triphosphate hydrolases"/>
    <property type="match status" value="2"/>
</dbReference>
<dbReference type="NCBIfam" id="TIGR00174">
    <property type="entry name" value="miaA"/>
    <property type="match status" value="1"/>
</dbReference>
<feature type="region of interest" description="Interaction with substrate tRNA" evidence="10">
    <location>
        <begin position="31"/>
        <end position="34"/>
    </location>
</feature>
<evidence type="ECO:0000256" key="6">
    <source>
        <dbReference type="ARBA" id="ARBA00022741"/>
    </source>
</evidence>
<evidence type="ECO:0000256" key="1">
    <source>
        <dbReference type="ARBA" id="ARBA00001946"/>
    </source>
</evidence>
<keyword evidence="15" id="KW-1185">Reference proteome</keyword>
<evidence type="ECO:0000256" key="13">
    <source>
        <dbReference type="RuleBase" id="RU003785"/>
    </source>
</evidence>
<evidence type="ECO:0000313" key="15">
    <source>
        <dbReference type="Proteomes" id="UP000194003"/>
    </source>
</evidence>
<comment type="catalytic activity">
    <reaction evidence="9 10 11">
        <text>adenosine(37) in tRNA + dimethylallyl diphosphate = N(6)-dimethylallyladenosine(37) in tRNA + diphosphate</text>
        <dbReference type="Rhea" id="RHEA:26482"/>
        <dbReference type="Rhea" id="RHEA-COMP:10162"/>
        <dbReference type="Rhea" id="RHEA-COMP:10375"/>
        <dbReference type="ChEBI" id="CHEBI:33019"/>
        <dbReference type="ChEBI" id="CHEBI:57623"/>
        <dbReference type="ChEBI" id="CHEBI:74411"/>
        <dbReference type="ChEBI" id="CHEBI:74415"/>
        <dbReference type="EC" id="2.5.1.75"/>
    </reaction>
</comment>
<dbReference type="Gene3D" id="1.10.20.140">
    <property type="match status" value="1"/>
</dbReference>
<keyword evidence="6 10" id="KW-0547">Nucleotide-binding</keyword>
<dbReference type="Pfam" id="PF01715">
    <property type="entry name" value="IPPT"/>
    <property type="match status" value="1"/>
</dbReference>
<evidence type="ECO:0000256" key="12">
    <source>
        <dbReference type="RuleBase" id="RU003784"/>
    </source>
</evidence>
<dbReference type="GO" id="GO:0006400">
    <property type="term" value="P:tRNA modification"/>
    <property type="evidence" value="ECO:0007669"/>
    <property type="project" value="TreeGrafter"/>
</dbReference>
<evidence type="ECO:0000313" key="14">
    <source>
        <dbReference type="EMBL" id="OSM01468.1"/>
    </source>
</evidence>
<evidence type="ECO:0000256" key="9">
    <source>
        <dbReference type="ARBA" id="ARBA00049563"/>
    </source>
</evidence>
<dbReference type="STRING" id="1434232.MAIT1_01436"/>
<keyword evidence="5 10" id="KW-0819">tRNA processing</keyword>
<evidence type="ECO:0000256" key="11">
    <source>
        <dbReference type="RuleBase" id="RU003783"/>
    </source>
</evidence>
<dbReference type="PANTHER" id="PTHR11088:SF60">
    <property type="entry name" value="TRNA DIMETHYLALLYLTRANSFERASE"/>
    <property type="match status" value="1"/>
</dbReference>
<organism evidence="14 15">
    <name type="scientific">Magnetofaba australis IT-1</name>
    <dbReference type="NCBI Taxonomy" id="1434232"/>
    <lineage>
        <taxon>Bacteria</taxon>
        <taxon>Pseudomonadati</taxon>
        <taxon>Pseudomonadota</taxon>
        <taxon>Magnetococcia</taxon>
        <taxon>Magnetococcales</taxon>
        <taxon>Magnetococcaceae</taxon>
        <taxon>Magnetofaba</taxon>
    </lineage>
</organism>
<dbReference type="EMBL" id="LVJN01000020">
    <property type="protein sequence ID" value="OSM01468.1"/>
    <property type="molecule type" value="Genomic_DNA"/>
</dbReference>
<comment type="similarity">
    <text evidence="3 10 13">Belongs to the IPP transferase family.</text>
</comment>
<dbReference type="EC" id="2.5.1.75" evidence="10"/>
<reference evidence="14 15" key="1">
    <citation type="journal article" date="2016" name="BMC Genomics">
        <title>Combined genomic and structural analyses of a cultured magnetotactic bacterium reveals its niche adaptation to a dynamic environment.</title>
        <authorList>
            <person name="Araujo A.C."/>
            <person name="Morillo V."/>
            <person name="Cypriano J."/>
            <person name="Teixeira L.C."/>
            <person name="Leao P."/>
            <person name="Lyra S."/>
            <person name="Almeida L.G."/>
            <person name="Bazylinski D.A."/>
            <person name="Vasconcellos A.T."/>
            <person name="Abreu F."/>
            <person name="Lins U."/>
        </authorList>
    </citation>
    <scope>NUCLEOTIDE SEQUENCE [LARGE SCALE GENOMIC DNA]</scope>
    <source>
        <strain evidence="14 15">IT-1</strain>
    </source>
</reference>
<dbReference type="Proteomes" id="UP000194003">
    <property type="component" value="Unassembled WGS sequence"/>
</dbReference>
<proteinExistence type="inferred from homology"/>
<dbReference type="InterPro" id="IPR018022">
    <property type="entry name" value="IPT"/>
</dbReference>
<dbReference type="HAMAP" id="MF_00185">
    <property type="entry name" value="IPP_trans"/>
    <property type="match status" value="1"/>
</dbReference>
<comment type="function">
    <text evidence="2 10 12">Catalyzes the transfer of a dimethylallyl group onto the adenine at position 37 in tRNAs that read codons beginning with uridine, leading to the formation of N6-(dimethylallyl)adenosine (i(6)A).</text>
</comment>
<dbReference type="PANTHER" id="PTHR11088">
    <property type="entry name" value="TRNA DIMETHYLALLYLTRANSFERASE"/>
    <property type="match status" value="1"/>
</dbReference>
<dbReference type="AlphaFoldDB" id="A0A1Y2K0C0"/>
<feature type="site" description="Interaction with substrate tRNA" evidence="10">
    <location>
        <position position="119"/>
    </location>
</feature>
<protein>
    <recommendedName>
        <fullName evidence="10">tRNA dimethylallyltransferase</fullName>
        <ecNumber evidence="10">2.5.1.75</ecNumber>
    </recommendedName>
    <alternativeName>
        <fullName evidence="10">Dimethylallyl diphosphate:tRNA dimethylallyltransferase</fullName>
        <shortName evidence="10">DMAPP:tRNA dimethylallyltransferase</shortName>
        <shortName evidence="10">DMATase</shortName>
    </alternativeName>
    <alternativeName>
        <fullName evidence="10">Isopentenyl-diphosphate:tRNA isopentenyltransferase</fullName>
        <shortName evidence="10">IPP transferase</shortName>
        <shortName evidence="10">IPPT</shortName>
        <shortName evidence="10">IPTase</shortName>
    </alternativeName>
</protein>